<dbReference type="SFLD" id="SFLDG01065">
    <property type="entry name" value="anaerobic_coproporphyrinogen-I"/>
    <property type="match status" value="1"/>
</dbReference>
<dbReference type="PANTHER" id="PTHR13932:SF1">
    <property type="entry name" value="OXYGEN-INDEPENDENT COPROPORPHYRINOGEN-III OXIDASE-LIKE PROTEIN HEMZ"/>
    <property type="match status" value="1"/>
</dbReference>
<sequence length="488" mass="56291">MIGISFNKKEFEYDAYTLVKAFYPKEDIEMYGTWEEEGPKDYEKLVSISYGDRVVIGVHTREHTLEDSAPYDEKEDRKKRKNTLKQILYKLLVQEMGQTLPWGNLTGIRPVKIAMGLIEEGMTNAQAADFMRKTYFTSNEKTALAIAIANRERDILKDIDYKRGYSLYVGIPFCPSICLYCSFSSSPLEKWRDRVEDYLTALLKELDFISQAMKDRPLNTIYIGGGTPTTLEPDQLRRLLGHIQERFPVKDISEYTIEAGRPDSITREKLMAIREFPVTRISVNPQTMNQKTLEIIGRRHTVEDTVRAFELARDCGFDNINMDLIVGLPGEHKADVEHTLEEVKRLAPDSLTVHSLAVKRAARLNIFRDQYQEMTFENNQEIMDMAMKYAYEMGMGPYYLYRQKNMCGNLENTGFAKVDKAGIYNILMMEEKQSIMAAGAGASTKFVFQNGERIERAENVKDVTNYINRIDEMIQRKKVGIDTWLKEI</sequence>
<dbReference type="Proteomes" id="UP000886814">
    <property type="component" value="Unassembled WGS sequence"/>
</dbReference>
<dbReference type="GO" id="GO:0006779">
    <property type="term" value="P:porphyrin-containing compound biosynthetic process"/>
    <property type="evidence" value="ECO:0007669"/>
    <property type="project" value="TreeGrafter"/>
</dbReference>
<comment type="caution">
    <text evidence="2">The sequence shown here is derived from an EMBL/GenBank/DDBJ whole genome shotgun (WGS) entry which is preliminary data.</text>
</comment>
<dbReference type="AlphaFoldDB" id="A0A9D1PGJ1"/>
<evidence type="ECO:0000313" key="3">
    <source>
        <dbReference type="Proteomes" id="UP000886814"/>
    </source>
</evidence>
<evidence type="ECO:0000313" key="2">
    <source>
        <dbReference type="EMBL" id="HIV39882.1"/>
    </source>
</evidence>
<dbReference type="GO" id="GO:0005737">
    <property type="term" value="C:cytoplasm"/>
    <property type="evidence" value="ECO:0007669"/>
    <property type="project" value="TreeGrafter"/>
</dbReference>
<dbReference type="SFLD" id="SFLDS00029">
    <property type="entry name" value="Radical_SAM"/>
    <property type="match status" value="1"/>
</dbReference>
<dbReference type="PANTHER" id="PTHR13932">
    <property type="entry name" value="COPROPORPHYRINIGEN III OXIDASE"/>
    <property type="match status" value="1"/>
</dbReference>
<dbReference type="NCBIfam" id="TIGR03994">
    <property type="entry name" value="rSAM_HemZ"/>
    <property type="match status" value="1"/>
</dbReference>
<dbReference type="GO" id="GO:0051539">
    <property type="term" value="F:4 iron, 4 sulfur cluster binding"/>
    <property type="evidence" value="ECO:0007669"/>
    <property type="project" value="TreeGrafter"/>
</dbReference>
<dbReference type="SFLD" id="SFLDF00310">
    <property type="entry name" value="oxygen-independent_coproporphy"/>
    <property type="match status" value="1"/>
</dbReference>
<dbReference type="EC" id="1.3.98.3" evidence="2"/>
<reference evidence="2" key="1">
    <citation type="journal article" date="2021" name="PeerJ">
        <title>Extensive microbial diversity within the chicken gut microbiome revealed by metagenomics and culture.</title>
        <authorList>
            <person name="Gilroy R."/>
            <person name="Ravi A."/>
            <person name="Getino M."/>
            <person name="Pursley I."/>
            <person name="Horton D.L."/>
            <person name="Alikhan N.F."/>
            <person name="Baker D."/>
            <person name="Gharbi K."/>
            <person name="Hall N."/>
            <person name="Watson M."/>
            <person name="Adriaenssens E.M."/>
            <person name="Foster-Nyarko E."/>
            <person name="Jarju S."/>
            <person name="Secka A."/>
            <person name="Antonio M."/>
            <person name="Oren A."/>
            <person name="Chaudhuri R.R."/>
            <person name="La Ragione R."/>
            <person name="Hildebrand F."/>
            <person name="Pallen M.J."/>
        </authorList>
    </citation>
    <scope>NUCLEOTIDE SEQUENCE</scope>
    <source>
        <strain evidence="2">CHK195-9823</strain>
    </source>
</reference>
<dbReference type="SFLD" id="SFLDG01082">
    <property type="entry name" value="B12-binding_domain_containing"/>
    <property type="match status" value="1"/>
</dbReference>
<organism evidence="2 3">
    <name type="scientific">Candidatus Blautia stercorigallinarum</name>
    <dbReference type="NCBI Taxonomy" id="2838501"/>
    <lineage>
        <taxon>Bacteria</taxon>
        <taxon>Bacillati</taxon>
        <taxon>Bacillota</taxon>
        <taxon>Clostridia</taxon>
        <taxon>Lachnospirales</taxon>
        <taxon>Lachnospiraceae</taxon>
        <taxon>Blautia</taxon>
    </lineage>
</organism>
<protein>
    <submittedName>
        <fullName evidence="2">Coproporphyrinogen dehydrogenase HemZ</fullName>
        <ecNumber evidence="2">1.3.98.3</ecNumber>
    </submittedName>
</protein>
<proteinExistence type="predicted"/>
<dbReference type="InterPro" id="IPR058240">
    <property type="entry name" value="rSAM_sf"/>
</dbReference>
<dbReference type="EMBL" id="DXIQ01000091">
    <property type="protein sequence ID" value="HIV39882.1"/>
    <property type="molecule type" value="Genomic_DNA"/>
</dbReference>
<evidence type="ECO:0000259" key="1">
    <source>
        <dbReference type="PROSITE" id="PS51918"/>
    </source>
</evidence>
<dbReference type="InterPro" id="IPR006638">
    <property type="entry name" value="Elp3/MiaA/NifB-like_rSAM"/>
</dbReference>
<reference evidence="2" key="2">
    <citation type="submission" date="2021-04" db="EMBL/GenBank/DDBJ databases">
        <authorList>
            <person name="Gilroy R."/>
        </authorList>
    </citation>
    <scope>NUCLEOTIDE SEQUENCE</scope>
    <source>
        <strain evidence="2">CHK195-9823</strain>
    </source>
</reference>
<dbReference type="InterPro" id="IPR007197">
    <property type="entry name" value="rSAM"/>
</dbReference>
<gene>
    <name evidence="2" type="primary">hemZ</name>
    <name evidence="2" type="ORF">H9747_12970</name>
</gene>
<dbReference type="InterPro" id="IPR023995">
    <property type="entry name" value="HemZ"/>
</dbReference>
<dbReference type="InterPro" id="IPR034505">
    <property type="entry name" value="Coproporphyrinogen-III_oxidase"/>
</dbReference>
<dbReference type="SUPFAM" id="SSF102114">
    <property type="entry name" value="Radical SAM enzymes"/>
    <property type="match status" value="1"/>
</dbReference>
<dbReference type="Gene3D" id="3.80.30.20">
    <property type="entry name" value="tm_1862 like domain"/>
    <property type="match status" value="1"/>
</dbReference>
<dbReference type="SMART" id="SM00729">
    <property type="entry name" value="Elp3"/>
    <property type="match status" value="1"/>
</dbReference>
<dbReference type="CDD" id="cd01335">
    <property type="entry name" value="Radical_SAM"/>
    <property type="match status" value="1"/>
</dbReference>
<dbReference type="InterPro" id="IPR023404">
    <property type="entry name" value="rSAM_horseshoe"/>
</dbReference>
<dbReference type="Pfam" id="PF04055">
    <property type="entry name" value="Radical_SAM"/>
    <property type="match status" value="1"/>
</dbReference>
<feature type="domain" description="Radical SAM core" evidence="1">
    <location>
        <begin position="159"/>
        <end position="392"/>
    </location>
</feature>
<dbReference type="PROSITE" id="PS51918">
    <property type="entry name" value="RADICAL_SAM"/>
    <property type="match status" value="1"/>
</dbReference>
<accession>A0A9D1PGJ1</accession>
<name>A0A9D1PGJ1_9FIRM</name>
<dbReference type="GO" id="GO:0051989">
    <property type="term" value="F:coproporphyrinogen dehydrogenase activity"/>
    <property type="evidence" value="ECO:0007669"/>
    <property type="project" value="UniProtKB-EC"/>
</dbReference>
<keyword evidence="2" id="KW-0560">Oxidoreductase</keyword>